<gene>
    <name evidence="1" type="ORF">CLV98_1307</name>
</gene>
<name>A0A316A7A6_9BACT</name>
<dbReference type="RefSeq" id="WP_025765277.1">
    <property type="nucleotide sequence ID" value="NZ_QGDT01000030.1"/>
</dbReference>
<proteinExistence type="predicted"/>
<dbReference type="Proteomes" id="UP000245880">
    <property type="component" value="Unassembled WGS sequence"/>
</dbReference>
<evidence type="ECO:0000313" key="2">
    <source>
        <dbReference type="Proteomes" id="UP000245880"/>
    </source>
</evidence>
<dbReference type="AlphaFoldDB" id="A0A316A7A6"/>
<dbReference type="EMBL" id="QGDT01000030">
    <property type="protein sequence ID" value="PWJ52860.1"/>
    <property type="molecule type" value="Genomic_DNA"/>
</dbReference>
<comment type="caution">
    <text evidence="1">The sequence shown here is derived from an EMBL/GenBank/DDBJ whole genome shotgun (WGS) entry which is preliminary data.</text>
</comment>
<dbReference type="OrthoDB" id="963353at2"/>
<accession>A0A316A7A6</accession>
<evidence type="ECO:0000313" key="1">
    <source>
        <dbReference type="EMBL" id="PWJ52860.1"/>
    </source>
</evidence>
<protein>
    <submittedName>
        <fullName evidence="1">Uncharacterized protein</fullName>
    </submittedName>
</protein>
<reference evidence="1 2" key="1">
    <citation type="submission" date="2018-03" db="EMBL/GenBank/DDBJ databases">
        <title>Genomic Encyclopedia of Archaeal and Bacterial Type Strains, Phase II (KMG-II): from individual species to whole genera.</title>
        <authorList>
            <person name="Goeker M."/>
        </authorList>
    </citation>
    <scope>NUCLEOTIDE SEQUENCE [LARGE SCALE GENOMIC DNA]</scope>
    <source>
        <strain evidence="1 2">DSM 100346</strain>
    </source>
</reference>
<sequence length="69" mass="7322">MTNLANINIEETDILNSEDLLIISGGEIVVSSGDAAGIAHRSAQLLEGIVKSWNAFCSGFSSGYKDHIK</sequence>
<organism evidence="1 2">
    <name type="scientific">Dyadobacter jejuensis</name>
    <dbReference type="NCBI Taxonomy" id="1082580"/>
    <lineage>
        <taxon>Bacteria</taxon>
        <taxon>Pseudomonadati</taxon>
        <taxon>Bacteroidota</taxon>
        <taxon>Cytophagia</taxon>
        <taxon>Cytophagales</taxon>
        <taxon>Spirosomataceae</taxon>
        <taxon>Dyadobacter</taxon>
    </lineage>
</organism>
<keyword evidence="2" id="KW-1185">Reference proteome</keyword>